<feature type="domain" description="Conjugative transposon TraM C-terminal" evidence="3">
    <location>
        <begin position="222"/>
        <end position="371"/>
    </location>
</feature>
<dbReference type="HOGENOM" id="CLU_058405_0_0_10"/>
<protein>
    <recommendedName>
        <fullName evidence="3">Conjugative transposon TraM C-terminal domain-containing protein</fullName>
    </recommendedName>
</protein>
<geneLocation type="plasmid" evidence="4 5">
    <name>pBFY46</name>
</geneLocation>
<feature type="compositionally biased region" description="Basic and acidic residues" evidence="1">
    <location>
        <begin position="132"/>
        <end position="148"/>
    </location>
</feature>
<reference evidence="4 5" key="1">
    <citation type="journal article" date="2004" name="Proc. Natl. Acad. Sci. U.S.A.">
        <title>Genomic analysis of Bacteroides fragilis reveals extensive DNA inversions regulating cell surface adaptation.</title>
        <authorList>
            <person name="Kuwahara T."/>
            <person name="Yamashita A."/>
            <person name="Hirakawa H."/>
            <person name="Nakayama H."/>
            <person name="Toh H."/>
            <person name="Okada N."/>
            <person name="Kuhara S."/>
            <person name="Hattori M."/>
            <person name="Hayashi T."/>
            <person name="Ohnishi Y."/>
        </authorList>
    </citation>
    <scope>NUCLEOTIDE SEQUENCE [LARGE SCALE GENOMIC DNA]</scope>
    <source>
        <strain evidence="4 5">YCH46</strain>
        <plasmid evidence="5">Plasmid pBFY46</plasmid>
    </source>
</reference>
<dbReference type="EMBL" id="AP006842">
    <property type="protein sequence ID" value="BAD51343.1"/>
    <property type="molecule type" value="Genomic_DNA"/>
</dbReference>
<name>Q64ME4_BACFR</name>
<dbReference type="RefSeq" id="WP_011199148.1">
    <property type="nucleotide sequence ID" value="NC_006297.1"/>
</dbReference>
<dbReference type="PATRIC" id="fig|295405.11.peg.16"/>
<dbReference type="KEGG" id="bfr:BFp0016"/>
<evidence type="ECO:0000256" key="1">
    <source>
        <dbReference type="SAM" id="MobiDB-lite"/>
    </source>
</evidence>
<evidence type="ECO:0000313" key="4">
    <source>
        <dbReference type="EMBL" id="BAD51343.1"/>
    </source>
</evidence>
<keyword evidence="2" id="KW-1133">Transmembrane helix</keyword>
<feature type="region of interest" description="Disordered" evidence="1">
    <location>
        <begin position="127"/>
        <end position="154"/>
    </location>
</feature>
<sequence>MKQVDIKKPKYVIPALALPFVLFIGWMVKDMMNFEGKKEGVELAVTEDVNIDIPDANLEKRETKSKFEALKGAFNKSSDFSSIQTIDKEEAISEVEDPGSLYTSDEMRSIDSLNRASRQREAEIAAMQQSYDKAEKINPLDGDPDRAGTRTTPRNSKQLDEMELFKMQMAYMDSLQNPQKYAQPVKQVKTKIEEEAVEVIKAANPAANYFNTVGQEHRSNQITAIVDENLKVTDGSRIRIRLLDDIKINDMLITKGAYLYGNVTGFRAQRVSITISSIMVNAKQVKVDLSVYDVDGQEGFYVPASAFRELTKNIGSQVGSQSISIQDNNGGLEQFALGALQDAYRSTTQAITKNIKKNKARIKYNSQVYLVNNKEKNN</sequence>
<gene>
    <name evidence="4" type="ordered locus">BFp0016</name>
</gene>
<organism evidence="4 5">
    <name type="scientific">Bacteroides fragilis (strain YCH46)</name>
    <dbReference type="NCBI Taxonomy" id="295405"/>
    <lineage>
        <taxon>Bacteria</taxon>
        <taxon>Pseudomonadati</taxon>
        <taxon>Bacteroidota</taxon>
        <taxon>Bacteroidia</taxon>
        <taxon>Bacteroidales</taxon>
        <taxon>Bacteroidaceae</taxon>
        <taxon>Bacteroides</taxon>
    </lineage>
</organism>
<dbReference type="OrthoDB" id="1453786at2"/>
<dbReference type="AlphaFoldDB" id="Q64ME4"/>
<dbReference type="NCBIfam" id="TIGR03779">
    <property type="entry name" value="Bac_Flav_CT_M"/>
    <property type="match status" value="1"/>
</dbReference>
<accession>Q64ME4</accession>
<proteinExistence type="predicted"/>
<keyword evidence="2" id="KW-0472">Membrane</keyword>
<evidence type="ECO:0000256" key="2">
    <source>
        <dbReference type="SAM" id="Phobius"/>
    </source>
</evidence>
<evidence type="ECO:0000313" key="5">
    <source>
        <dbReference type="Proteomes" id="UP000002197"/>
    </source>
</evidence>
<dbReference type="Proteomes" id="UP000002197">
    <property type="component" value="Plasmid pBFY46"/>
</dbReference>
<dbReference type="Pfam" id="PF12508">
    <property type="entry name" value="Transposon_TraM"/>
    <property type="match status" value="1"/>
</dbReference>
<evidence type="ECO:0000259" key="3">
    <source>
        <dbReference type="Pfam" id="PF12508"/>
    </source>
</evidence>
<keyword evidence="4" id="KW-0614">Plasmid</keyword>
<dbReference type="InterPro" id="IPR055407">
    <property type="entry name" value="TraM_C"/>
</dbReference>
<feature type="transmembrane region" description="Helical" evidence="2">
    <location>
        <begin position="12"/>
        <end position="28"/>
    </location>
</feature>
<keyword evidence="2" id="KW-0812">Transmembrane</keyword>
<dbReference type="InterPro" id="IPR022187">
    <property type="entry name" value="Conjug_transposon_TraM"/>
</dbReference>